<evidence type="ECO:0000313" key="2">
    <source>
        <dbReference type="Proteomes" id="UP001164187"/>
    </source>
</evidence>
<evidence type="ECO:0000313" key="1">
    <source>
        <dbReference type="EMBL" id="WAW14635.1"/>
    </source>
</evidence>
<dbReference type="RefSeq" id="WP_269311332.1">
    <property type="nucleotide sequence ID" value="NZ_CP114052.1"/>
</dbReference>
<name>A0ABY7JMP5_9FIRM</name>
<protein>
    <submittedName>
        <fullName evidence="1">Uncharacterized protein</fullName>
    </submittedName>
</protein>
<dbReference type="Proteomes" id="UP001164187">
    <property type="component" value="Chromosome"/>
</dbReference>
<reference evidence="1" key="1">
    <citation type="submission" date="2022-12" db="EMBL/GenBank/DDBJ databases">
        <title>Peptostreptococcus.</title>
        <authorList>
            <person name="Lee S.H."/>
        </authorList>
    </citation>
    <scope>NUCLEOTIDE SEQUENCE</scope>
    <source>
        <strain evidence="1">CBA3647</strain>
    </source>
</reference>
<dbReference type="EMBL" id="CP114052">
    <property type="protein sequence ID" value="WAW14635.1"/>
    <property type="molecule type" value="Genomic_DNA"/>
</dbReference>
<organism evidence="1 2">
    <name type="scientific">Peptostreptococcus equinus</name>
    <dbReference type="NCBI Taxonomy" id="3003601"/>
    <lineage>
        <taxon>Bacteria</taxon>
        <taxon>Bacillati</taxon>
        <taxon>Bacillota</taxon>
        <taxon>Clostridia</taxon>
        <taxon>Peptostreptococcales</taxon>
        <taxon>Peptostreptococcaceae</taxon>
        <taxon>Peptostreptococcus</taxon>
    </lineage>
</organism>
<keyword evidence="2" id="KW-1185">Reference proteome</keyword>
<accession>A0ABY7JMP5</accession>
<gene>
    <name evidence="1" type="ORF">O0R46_08530</name>
</gene>
<sequence>MKHKLTVTEHIRKTHEIEVKGDYTADELDVALDYAQDTADDMDEYKQMLSENGINTVNHREIIDCHSIECDYADEI</sequence>
<proteinExistence type="predicted"/>